<dbReference type="AlphaFoldDB" id="A0A4Y4CRG9"/>
<proteinExistence type="predicted"/>
<organism evidence="2 3">
    <name type="scientific">Zoogloea ramigera</name>
    <dbReference type="NCBI Taxonomy" id="350"/>
    <lineage>
        <taxon>Bacteria</taxon>
        <taxon>Pseudomonadati</taxon>
        <taxon>Pseudomonadota</taxon>
        <taxon>Betaproteobacteria</taxon>
        <taxon>Rhodocyclales</taxon>
        <taxon>Zoogloeaceae</taxon>
        <taxon>Zoogloea</taxon>
    </lineage>
</organism>
<evidence type="ECO:0000256" key="1">
    <source>
        <dbReference type="SAM" id="Coils"/>
    </source>
</evidence>
<dbReference type="Proteomes" id="UP000318422">
    <property type="component" value="Unassembled WGS sequence"/>
</dbReference>
<name>A0A4Y4CRG9_ZOORA</name>
<reference evidence="2 3" key="1">
    <citation type="submission" date="2019-06" db="EMBL/GenBank/DDBJ databases">
        <title>Whole genome shotgun sequence of Zoogloea ramigera NBRC 15342.</title>
        <authorList>
            <person name="Hosoyama A."/>
            <person name="Uohara A."/>
            <person name="Ohji S."/>
            <person name="Ichikawa N."/>
        </authorList>
    </citation>
    <scope>NUCLEOTIDE SEQUENCE [LARGE SCALE GENOMIC DNA]</scope>
    <source>
        <strain evidence="2 3">NBRC 15342</strain>
    </source>
</reference>
<dbReference type="EMBL" id="BJNV01000022">
    <property type="protein sequence ID" value="GEC95518.1"/>
    <property type="molecule type" value="Genomic_DNA"/>
</dbReference>
<gene>
    <name evidence="2" type="ORF">ZRA01_15910</name>
</gene>
<evidence type="ECO:0000313" key="3">
    <source>
        <dbReference type="Proteomes" id="UP000318422"/>
    </source>
</evidence>
<accession>A0A4Y4CRG9</accession>
<dbReference type="OrthoDB" id="8927965at2"/>
<dbReference type="RefSeq" id="WP_141351075.1">
    <property type="nucleotide sequence ID" value="NZ_BJNV01000022.1"/>
</dbReference>
<keyword evidence="3" id="KW-1185">Reference proteome</keyword>
<sequence length="155" mass="16947">MKQNLVSLEFSAAQLEAVDAALAALEKNLAELVTLTAEQRRKALKMGDGSEVFCRQTELVLRQNAGMVPADFELAEFQQDIATLDALRPRLQRLRALTDRADDTELALGSDILSASLDGYALTKVFGKGTSLDTLKEAMKTRLSRKPRKPASPEA</sequence>
<comment type="caution">
    <text evidence="2">The sequence shown here is derived from an EMBL/GenBank/DDBJ whole genome shotgun (WGS) entry which is preliminary data.</text>
</comment>
<protein>
    <submittedName>
        <fullName evidence="2">Uncharacterized protein</fullName>
    </submittedName>
</protein>
<feature type="coiled-coil region" evidence="1">
    <location>
        <begin position="8"/>
        <end position="42"/>
    </location>
</feature>
<keyword evidence="1" id="KW-0175">Coiled coil</keyword>
<evidence type="ECO:0000313" key="2">
    <source>
        <dbReference type="EMBL" id="GEC95518.1"/>
    </source>
</evidence>